<proteinExistence type="predicted"/>
<dbReference type="Proteomes" id="UP000789396">
    <property type="component" value="Unassembled WGS sequence"/>
</dbReference>
<reference evidence="1" key="1">
    <citation type="submission" date="2021-06" db="EMBL/GenBank/DDBJ databases">
        <authorList>
            <person name="Kallberg Y."/>
            <person name="Tangrot J."/>
            <person name="Rosling A."/>
        </authorList>
    </citation>
    <scope>NUCLEOTIDE SEQUENCE</scope>
    <source>
        <strain evidence="1">IN212</strain>
    </source>
</reference>
<dbReference type="AlphaFoldDB" id="A0A9N8ZTW1"/>
<gene>
    <name evidence="1" type="ORF">RFULGI_LOCUS2768</name>
</gene>
<feature type="non-terminal residue" evidence="1">
    <location>
        <position position="1"/>
    </location>
</feature>
<protein>
    <submittedName>
        <fullName evidence="1">3803_t:CDS:1</fullName>
    </submittedName>
</protein>
<organism evidence="1 2">
    <name type="scientific">Racocetra fulgida</name>
    <dbReference type="NCBI Taxonomy" id="60492"/>
    <lineage>
        <taxon>Eukaryota</taxon>
        <taxon>Fungi</taxon>
        <taxon>Fungi incertae sedis</taxon>
        <taxon>Mucoromycota</taxon>
        <taxon>Glomeromycotina</taxon>
        <taxon>Glomeromycetes</taxon>
        <taxon>Diversisporales</taxon>
        <taxon>Gigasporaceae</taxon>
        <taxon>Racocetra</taxon>
    </lineage>
</organism>
<accession>A0A9N8ZTW1</accession>
<comment type="caution">
    <text evidence="1">The sequence shown here is derived from an EMBL/GenBank/DDBJ whole genome shotgun (WGS) entry which is preliminary data.</text>
</comment>
<evidence type="ECO:0000313" key="2">
    <source>
        <dbReference type="Proteomes" id="UP000789396"/>
    </source>
</evidence>
<dbReference type="OrthoDB" id="2351799at2759"/>
<dbReference type="EMBL" id="CAJVPZ010002207">
    <property type="protein sequence ID" value="CAG8508210.1"/>
    <property type="molecule type" value="Genomic_DNA"/>
</dbReference>
<sequence>IISSILSNQITFYSFINMPENTKEQNTSTNNTKLFSQSLSNGKKKVLEEVSNSTNDFLHAIIPRDGKSATANLSTLMNNITTQKPGSSSTPTTSFLQEEWITGQIYEDKQPEKFAISQSVNTNFNDAEWGNWINSSEYSDFDNFGEIPKHKYPFHHHFHKQDSFHNSYQQGDGIEIIDLLTSSNYTDEVYDFNIKDEDHITSSSLNKYKSKLDDFLETPDILSYLAQVRYTDDVYGMPVFLKRLVNEAKDEILNEQEKVNESHRKTAIERLEMVRKHLVKKKEQSADNEMREWLDNWTEKDMERVWM</sequence>
<keyword evidence="2" id="KW-1185">Reference proteome</keyword>
<name>A0A9N8ZTW1_9GLOM</name>
<evidence type="ECO:0000313" key="1">
    <source>
        <dbReference type="EMBL" id="CAG8508210.1"/>
    </source>
</evidence>